<protein>
    <recommendedName>
        <fullName evidence="1">Halobacterial output domain-containing protein</fullName>
    </recommendedName>
</protein>
<gene>
    <name evidence="2" type="ORF">C491_14927</name>
</gene>
<dbReference type="EMBL" id="AOIB01000028">
    <property type="protein sequence ID" value="ELY56251.1"/>
    <property type="molecule type" value="Genomic_DNA"/>
</dbReference>
<evidence type="ECO:0000313" key="3">
    <source>
        <dbReference type="Proteomes" id="UP000011688"/>
    </source>
</evidence>
<dbReference type="Proteomes" id="UP000011688">
    <property type="component" value="Unassembled WGS sequence"/>
</dbReference>
<reference evidence="2 3" key="1">
    <citation type="journal article" date="2014" name="PLoS Genet.">
        <title>Phylogenetically driven sequencing of extremely halophilic archaea reveals strategies for static and dynamic osmo-response.</title>
        <authorList>
            <person name="Becker E.A."/>
            <person name="Seitzer P.M."/>
            <person name="Tritt A."/>
            <person name="Larsen D."/>
            <person name="Krusor M."/>
            <person name="Yao A.I."/>
            <person name="Wu D."/>
            <person name="Madern D."/>
            <person name="Eisen J.A."/>
            <person name="Darling A.E."/>
            <person name="Facciotti M.T."/>
        </authorList>
    </citation>
    <scope>NUCLEOTIDE SEQUENCE [LARGE SCALE GENOMIC DNA]</scope>
    <source>
        <strain evidence="2 3">DSM 10524</strain>
    </source>
</reference>
<name>L9X457_9EURY</name>
<keyword evidence="3" id="KW-1185">Reference proteome</keyword>
<dbReference type="AlphaFoldDB" id="L9X457"/>
<dbReference type="RefSeq" id="WP_005557588.1">
    <property type="nucleotide sequence ID" value="NZ_AOIB01000028.1"/>
</dbReference>
<accession>L9X457</accession>
<dbReference type="eggNOG" id="arCOG08928">
    <property type="taxonomic scope" value="Archaea"/>
</dbReference>
<evidence type="ECO:0000259" key="1">
    <source>
        <dbReference type="Pfam" id="PF18545"/>
    </source>
</evidence>
<comment type="caution">
    <text evidence="2">The sequence shown here is derived from an EMBL/GenBank/DDBJ whole genome shotgun (WGS) entry which is preliminary data.</text>
</comment>
<sequence length="80" mass="9298">MDPKFPIRRTEKDKSATVEVVKAVATIRDIPLEELPPLYYTIDTDALDTLVETKDNIIVRFEYQGFEVRVKPDEICLKEQ</sequence>
<dbReference type="OrthoDB" id="271604at2157"/>
<evidence type="ECO:0000313" key="2">
    <source>
        <dbReference type="EMBL" id="ELY56251.1"/>
    </source>
</evidence>
<organism evidence="2 3">
    <name type="scientific">Natronococcus amylolyticus DSM 10524</name>
    <dbReference type="NCBI Taxonomy" id="1227497"/>
    <lineage>
        <taxon>Archaea</taxon>
        <taxon>Methanobacteriati</taxon>
        <taxon>Methanobacteriota</taxon>
        <taxon>Stenosarchaea group</taxon>
        <taxon>Halobacteria</taxon>
        <taxon>Halobacteriales</taxon>
        <taxon>Natrialbaceae</taxon>
        <taxon>Natronococcus</taxon>
    </lineage>
</organism>
<dbReference type="Pfam" id="PF18545">
    <property type="entry name" value="HalOD1"/>
    <property type="match status" value="1"/>
</dbReference>
<feature type="domain" description="Halobacterial output" evidence="1">
    <location>
        <begin position="13"/>
        <end position="73"/>
    </location>
</feature>
<proteinExistence type="predicted"/>
<dbReference type="InterPro" id="IPR040624">
    <property type="entry name" value="HalOD1"/>
</dbReference>